<dbReference type="GO" id="GO:0005975">
    <property type="term" value="P:carbohydrate metabolic process"/>
    <property type="evidence" value="ECO:0007669"/>
    <property type="project" value="InterPro"/>
</dbReference>
<keyword evidence="6" id="KW-0472">Membrane</keyword>
<evidence type="ECO:0000256" key="2">
    <source>
        <dbReference type="ARBA" id="ARBA00022801"/>
    </source>
</evidence>
<dbReference type="GO" id="GO:0004553">
    <property type="term" value="F:hydrolase activity, hydrolyzing O-glycosyl compounds"/>
    <property type="evidence" value="ECO:0007669"/>
    <property type="project" value="InterPro"/>
</dbReference>
<name>A0AA88WNR9_9ASTE</name>
<dbReference type="SUPFAM" id="SSF51445">
    <property type="entry name" value="(Trans)glycosidases"/>
    <property type="match status" value="1"/>
</dbReference>
<evidence type="ECO:0000256" key="3">
    <source>
        <dbReference type="ARBA" id="ARBA00023295"/>
    </source>
</evidence>
<comment type="similarity">
    <text evidence="1 4">Belongs to the glycosyl hydrolase 17 family.</text>
</comment>
<comment type="caution">
    <text evidence="7">The sequence shown here is derived from an EMBL/GenBank/DDBJ whole genome shotgun (WGS) entry which is preliminary data.</text>
</comment>
<dbReference type="Gene3D" id="3.20.20.80">
    <property type="entry name" value="Glycosidases"/>
    <property type="match status" value="1"/>
</dbReference>
<dbReference type="PANTHER" id="PTHR32227">
    <property type="entry name" value="GLUCAN ENDO-1,3-BETA-GLUCOSIDASE BG1-RELATED-RELATED"/>
    <property type="match status" value="1"/>
</dbReference>
<keyword evidence="8" id="KW-1185">Reference proteome</keyword>
<keyword evidence="2 5" id="KW-0378">Hydrolase</keyword>
<dbReference type="InterPro" id="IPR017853">
    <property type="entry name" value="GH"/>
</dbReference>
<accession>A0AA88WNR9</accession>
<evidence type="ECO:0000256" key="1">
    <source>
        <dbReference type="ARBA" id="ARBA00008773"/>
    </source>
</evidence>
<proteinExistence type="inferred from homology"/>
<reference evidence="7" key="1">
    <citation type="submission" date="2022-12" db="EMBL/GenBank/DDBJ databases">
        <title>Draft genome assemblies for two species of Escallonia (Escalloniales).</title>
        <authorList>
            <person name="Chanderbali A."/>
            <person name="Dervinis C."/>
            <person name="Anghel I."/>
            <person name="Soltis D."/>
            <person name="Soltis P."/>
            <person name="Zapata F."/>
        </authorList>
    </citation>
    <scope>NUCLEOTIDE SEQUENCE</scope>
    <source>
        <strain evidence="7">UCBG64.0493</strain>
        <tissue evidence="7">Leaf</tissue>
    </source>
</reference>
<dbReference type="Proteomes" id="UP001188597">
    <property type="component" value="Unassembled WGS sequence"/>
</dbReference>
<keyword evidence="6" id="KW-1133">Transmembrane helix</keyword>
<keyword evidence="3 5" id="KW-0326">Glycosidase</keyword>
<evidence type="ECO:0000313" key="7">
    <source>
        <dbReference type="EMBL" id="KAK3031032.1"/>
    </source>
</evidence>
<evidence type="ECO:0000256" key="5">
    <source>
        <dbReference type="RuleBase" id="RU004336"/>
    </source>
</evidence>
<dbReference type="AlphaFoldDB" id="A0AA88WNR9"/>
<dbReference type="InterPro" id="IPR000490">
    <property type="entry name" value="Glyco_hydro_17"/>
</dbReference>
<dbReference type="PROSITE" id="PS00587">
    <property type="entry name" value="GLYCOSYL_HYDROL_F17"/>
    <property type="match status" value="1"/>
</dbReference>
<dbReference type="EMBL" id="JAVXUP010000319">
    <property type="protein sequence ID" value="KAK3031032.1"/>
    <property type="molecule type" value="Genomic_DNA"/>
</dbReference>
<feature type="transmembrane region" description="Helical" evidence="6">
    <location>
        <begin position="121"/>
        <end position="141"/>
    </location>
</feature>
<dbReference type="InterPro" id="IPR044965">
    <property type="entry name" value="Glyco_hydro_17_plant"/>
</dbReference>
<dbReference type="Pfam" id="PF00332">
    <property type="entry name" value="Glyco_hydro_17"/>
    <property type="match status" value="1"/>
</dbReference>
<keyword evidence="6" id="KW-0812">Transmembrane</keyword>
<organism evidence="7 8">
    <name type="scientific">Escallonia herrerae</name>
    <dbReference type="NCBI Taxonomy" id="1293975"/>
    <lineage>
        <taxon>Eukaryota</taxon>
        <taxon>Viridiplantae</taxon>
        <taxon>Streptophyta</taxon>
        <taxon>Embryophyta</taxon>
        <taxon>Tracheophyta</taxon>
        <taxon>Spermatophyta</taxon>
        <taxon>Magnoliopsida</taxon>
        <taxon>eudicotyledons</taxon>
        <taxon>Gunneridae</taxon>
        <taxon>Pentapetalae</taxon>
        <taxon>asterids</taxon>
        <taxon>campanulids</taxon>
        <taxon>Escalloniales</taxon>
        <taxon>Escalloniaceae</taxon>
        <taxon>Escallonia</taxon>
    </lineage>
</organism>
<evidence type="ECO:0000256" key="6">
    <source>
        <dbReference type="SAM" id="Phobius"/>
    </source>
</evidence>
<protein>
    <recommendedName>
        <fullName evidence="9">Beta-1,3-glucanase</fullName>
    </recommendedName>
</protein>
<evidence type="ECO:0008006" key="9">
    <source>
        <dbReference type="Google" id="ProtNLM"/>
    </source>
</evidence>
<evidence type="ECO:0000256" key="4">
    <source>
        <dbReference type="RuleBase" id="RU004335"/>
    </source>
</evidence>
<sequence length="155" mass="16421">MMVDAVVAAMAVSSHENIPIIVTETGWPSSASGDSNTNDGEASQVFAEMYLKGLLLHLNSGLGTPLRKERVAEAYIYQLFDNGTEQGSNGVVGESGQRWGIVYPNMTMKYRIAFSGGSGRVGGAPVGMVIGVVLVVGVPLFRKDLVANPEVAQYL</sequence>
<evidence type="ECO:0000313" key="8">
    <source>
        <dbReference type="Proteomes" id="UP001188597"/>
    </source>
</evidence>
<gene>
    <name evidence="7" type="ORF">RJ639_035063</name>
</gene>